<proteinExistence type="predicted"/>
<dbReference type="EMBL" id="FPIB01000028">
    <property type="protein sequence ID" value="SFV91096.1"/>
    <property type="molecule type" value="Genomic_DNA"/>
</dbReference>
<dbReference type="AlphaFoldDB" id="A0A1W1EB67"/>
<reference evidence="1" key="1">
    <citation type="submission" date="2016-10" db="EMBL/GenBank/DDBJ databases">
        <authorList>
            <person name="de Groot N.N."/>
        </authorList>
    </citation>
    <scope>NUCLEOTIDE SEQUENCE</scope>
</reference>
<name>A0A1W1EB67_9ZZZZ</name>
<sequence>MKLTYKHLLIAVALLFSFQTLQAQSHHEAIEKVDISKLDRYYTSHHAKKRTFKTKEAFKRAQAYHTKPHRIQQKYNRHIPGQVHPNRYHPQNRWYNDDRYDNGEAYYGRYMPRRQYERAHHRTKRGWVLAYRYDRADFFDRDGFYYGYFNRYGYFFEGEFYRYDYSYTYRDRVRGRGLFDRYYYRPAAWREYGFCR</sequence>
<protein>
    <submittedName>
        <fullName evidence="1">Uncharacterized protein</fullName>
    </submittedName>
</protein>
<organism evidence="1">
    <name type="scientific">hydrothermal vent metagenome</name>
    <dbReference type="NCBI Taxonomy" id="652676"/>
    <lineage>
        <taxon>unclassified sequences</taxon>
        <taxon>metagenomes</taxon>
        <taxon>ecological metagenomes</taxon>
    </lineage>
</organism>
<evidence type="ECO:0000313" key="1">
    <source>
        <dbReference type="EMBL" id="SFV91096.1"/>
    </source>
</evidence>
<accession>A0A1W1EB67</accession>
<gene>
    <name evidence="1" type="ORF">MNB_SV-4-148</name>
</gene>